<protein>
    <submittedName>
        <fullName evidence="1">Uncharacterized protein</fullName>
    </submittedName>
</protein>
<dbReference type="EMBL" id="KZ851862">
    <property type="protein sequence ID" value="RDK39057.1"/>
    <property type="molecule type" value="Genomic_DNA"/>
</dbReference>
<sequence>MHAAGYYFATKYAVCCLRCLTPELPWFLATNDPCSLGRVSLELGNGLCVCVCVWMAESMI</sequence>
<name>A0A370PA33_ASPPH</name>
<accession>A0A370PA33</accession>
<keyword evidence="2" id="KW-1185">Reference proteome</keyword>
<dbReference type="AlphaFoldDB" id="A0A370PA33"/>
<organism evidence="1 2">
    <name type="scientific">Aspergillus phoenicis ATCC 13157</name>
    <dbReference type="NCBI Taxonomy" id="1353007"/>
    <lineage>
        <taxon>Eukaryota</taxon>
        <taxon>Fungi</taxon>
        <taxon>Dikarya</taxon>
        <taxon>Ascomycota</taxon>
        <taxon>Pezizomycotina</taxon>
        <taxon>Eurotiomycetes</taxon>
        <taxon>Eurotiomycetidae</taxon>
        <taxon>Eurotiales</taxon>
        <taxon>Aspergillaceae</taxon>
        <taxon>Aspergillus</taxon>
    </lineage>
</organism>
<dbReference type="Proteomes" id="UP000254937">
    <property type="component" value="Unassembled WGS sequence"/>
</dbReference>
<evidence type="ECO:0000313" key="1">
    <source>
        <dbReference type="EMBL" id="RDK39057.1"/>
    </source>
</evidence>
<reference evidence="1 2" key="1">
    <citation type="submission" date="2018-07" db="EMBL/GenBank/DDBJ databases">
        <title>Section-level genome sequencing of Aspergillus section Nigri to investigate inter- and intra-species variation.</title>
        <authorList>
            <consortium name="DOE Joint Genome Institute"/>
            <person name="Vesth T.C."/>
            <person name="Nybo J.L."/>
            <person name="Theobald S."/>
            <person name="Frisvad J.C."/>
            <person name="Larsen T.O."/>
            <person name="Nielsen K.F."/>
            <person name="Hoof J.B."/>
            <person name="Brandl J."/>
            <person name="Salamov A."/>
            <person name="Riley R."/>
            <person name="Gladden J.M."/>
            <person name="Phatale P."/>
            <person name="Nielsen M.T."/>
            <person name="Lyhne E.K."/>
            <person name="Kogle M.E."/>
            <person name="Strasser K."/>
            <person name="McDonnell E."/>
            <person name="Barry K."/>
            <person name="Clum A."/>
            <person name="Chen C."/>
            <person name="Nolan M."/>
            <person name="Sandor L."/>
            <person name="Kuo A."/>
            <person name="Lipzen A."/>
            <person name="Hainaut M."/>
            <person name="Drula E."/>
            <person name="Tsang A."/>
            <person name="Magnuson J.K."/>
            <person name="Henrissat B."/>
            <person name="Wiebenga A."/>
            <person name="Simmons B.A."/>
            <person name="Makela M.R."/>
            <person name="De vries R.P."/>
            <person name="Grigoriev I.V."/>
            <person name="Mortensen U.H."/>
            <person name="Baker S.E."/>
            <person name="Andersen M.R."/>
        </authorList>
    </citation>
    <scope>NUCLEOTIDE SEQUENCE [LARGE SCALE GENOMIC DNA]</scope>
    <source>
        <strain evidence="1 2">ATCC 13157</strain>
    </source>
</reference>
<evidence type="ECO:0000313" key="2">
    <source>
        <dbReference type="Proteomes" id="UP000254937"/>
    </source>
</evidence>
<gene>
    <name evidence="1" type="ORF">M752DRAFT_58966</name>
</gene>
<proteinExistence type="predicted"/>